<dbReference type="GO" id="GO:0000976">
    <property type="term" value="F:transcription cis-regulatory region binding"/>
    <property type="evidence" value="ECO:0007669"/>
    <property type="project" value="TreeGrafter"/>
</dbReference>
<evidence type="ECO:0000256" key="4">
    <source>
        <dbReference type="ARBA" id="ARBA00023012"/>
    </source>
</evidence>
<dbReference type="SUPFAM" id="SSF52172">
    <property type="entry name" value="CheY-like"/>
    <property type="match status" value="1"/>
</dbReference>
<dbReference type="GO" id="GO:0005829">
    <property type="term" value="C:cytosol"/>
    <property type="evidence" value="ECO:0007669"/>
    <property type="project" value="TreeGrafter"/>
</dbReference>
<feature type="modified residue" description="4-aspartylphosphate" evidence="8">
    <location>
        <position position="46"/>
    </location>
</feature>
<evidence type="ECO:0000256" key="2">
    <source>
        <dbReference type="ARBA" id="ARBA00022490"/>
    </source>
</evidence>
<evidence type="ECO:0000256" key="6">
    <source>
        <dbReference type="ARBA" id="ARBA00023125"/>
    </source>
</evidence>
<keyword evidence="4" id="KW-0902">Two-component regulatory system</keyword>
<accession>A0A7Y6JWM3</accession>
<protein>
    <submittedName>
        <fullName evidence="12">Response regulator transcription factor</fullName>
    </submittedName>
</protein>
<dbReference type="Pfam" id="PF00072">
    <property type="entry name" value="Response_reg"/>
    <property type="match status" value="1"/>
</dbReference>
<feature type="domain" description="Response regulatory" evidence="10">
    <location>
        <begin position="2"/>
        <end position="116"/>
    </location>
</feature>
<dbReference type="Pfam" id="PF00486">
    <property type="entry name" value="Trans_reg_C"/>
    <property type="match status" value="1"/>
</dbReference>
<evidence type="ECO:0000256" key="8">
    <source>
        <dbReference type="PROSITE-ProRule" id="PRU00169"/>
    </source>
</evidence>
<evidence type="ECO:0000256" key="7">
    <source>
        <dbReference type="ARBA" id="ARBA00023163"/>
    </source>
</evidence>
<evidence type="ECO:0000259" key="10">
    <source>
        <dbReference type="PROSITE" id="PS50110"/>
    </source>
</evidence>
<dbReference type="InterPro" id="IPR001867">
    <property type="entry name" value="OmpR/PhoB-type_DNA-bd"/>
</dbReference>
<feature type="DNA-binding region" description="OmpR/PhoB-type" evidence="9">
    <location>
        <begin position="124"/>
        <end position="218"/>
    </location>
</feature>
<dbReference type="InterPro" id="IPR011006">
    <property type="entry name" value="CheY-like_superfamily"/>
</dbReference>
<comment type="caution">
    <text evidence="12">The sequence shown here is derived from an EMBL/GenBank/DDBJ whole genome shotgun (WGS) entry which is preliminary data.</text>
</comment>
<dbReference type="PANTHER" id="PTHR48111:SF35">
    <property type="entry name" value="TRANSCRIPTIONAL REGULATORY PROTEIN QSEB"/>
    <property type="match status" value="1"/>
</dbReference>
<reference evidence="12 13" key="1">
    <citation type="submission" date="2020-02" db="EMBL/GenBank/DDBJ databases">
        <title>Paraburkholderia simonii sp. nov. and Paraburkholderia youngii sp. nov. Brazilian and Mexican Mimosa-associated rhizobia.</title>
        <authorList>
            <person name="Mavima L."/>
            <person name="Beukes C.W."/>
            <person name="Chan W.Y."/>
            <person name="Palmer M."/>
            <person name="De Meyer S.E."/>
            <person name="James E.K."/>
            <person name="Venter S.N."/>
            <person name="Steenkamp E.T."/>
        </authorList>
    </citation>
    <scope>NUCLEOTIDE SEQUENCE [LARGE SCALE GENOMIC DNA]</scope>
    <source>
        <strain evidence="12 13">JPY169</strain>
    </source>
</reference>
<dbReference type="SMART" id="SM00448">
    <property type="entry name" value="REC"/>
    <property type="match status" value="1"/>
</dbReference>
<keyword evidence="5" id="KW-0805">Transcription regulation</keyword>
<dbReference type="GeneID" id="301100721"/>
<evidence type="ECO:0000313" key="13">
    <source>
        <dbReference type="Proteomes" id="UP000594380"/>
    </source>
</evidence>
<keyword evidence="2" id="KW-0963">Cytoplasm</keyword>
<dbReference type="Proteomes" id="UP000594380">
    <property type="component" value="Unassembled WGS sequence"/>
</dbReference>
<dbReference type="InterPro" id="IPR039420">
    <property type="entry name" value="WalR-like"/>
</dbReference>
<dbReference type="PANTHER" id="PTHR48111">
    <property type="entry name" value="REGULATOR OF RPOS"/>
    <property type="match status" value="1"/>
</dbReference>
<dbReference type="EMBL" id="JAALDK010000001">
    <property type="protein sequence ID" value="NUY00082.1"/>
    <property type="molecule type" value="Genomic_DNA"/>
</dbReference>
<sequence>MQLLLMGKDESIALPAVDTLRRAGHIVDWMSVVGEPMSWPDCSLYDLVMLDPDLSGIDVIDALKRYRECGGHAFVIIVTAQRELETCIAALDAGADDYLVKPFDVDELAARVRALTRRRVVRTVPVLAYDGLMLDAASHRVTLHGEPLTLAPRGFALLQALIEDPARVFTRSELEARICDPREEIASNAIEVQVCGLRRKIGAGRIVTVRGAGYCLRTPDSKVRFAG</sequence>
<dbReference type="GO" id="GO:0006355">
    <property type="term" value="P:regulation of DNA-templated transcription"/>
    <property type="evidence" value="ECO:0007669"/>
    <property type="project" value="InterPro"/>
</dbReference>
<evidence type="ECO:0000256" key="9">
    <source>
        <dbReference type="PROSITE-ProRule" id="PRU01091"/>
    </source>
</evidence>
<keyword evidence="3 8" id="KW-0597">Phosphoprotein</keyword>
<evidence type="ECO:0000259" key="11">
    <source>
        <dbReference type="PROSITE" id="PS51755"/>
    </source>
</evidence>
<dbReference type="Gene3D" id="3.40.50.2300">
    <property type="match status" value="1"/>
</dbReference>
<keyword evidence="7" id="KW-0804">Transcription</keyword>
<dbReference type="GO" id="GO:0032993">
    <property type="term" value="C:protein-DNA complex"/>
    <property type="evidence" value="ECO:0007669"/>
    <property type="project" value="TreeGrafter"/>
</dbReference>
<keyword evidence="6 9" id="KW-0238">DNA-binding</keyword>
<dbReference type="AlphaFoldDB" id="A0A7Y6JWM3"/>
<proteinExistence type="predicted"/>
<dbReference type="InterPro" id="IPR036388">
    <property type="entry name" value="WH-like_DNA-bd_sf"/>
</dbReference>
<name>A0A7Y6JWM3_9BURK</name>
<dbReference type="PROSITE" id="PS51755">
    <property type="entry name" value="OMPR_PHOB"/>
    <property type="match status" value="1"/>
</dbReference>
<dbReference type="GO" id="GO:0000156">
    <property type="term" value="F:phosphorelay response regulator activity"/>
    <property type="evidence" value="ECO:0007669"/>
    <property type="project" value="TreeGrafter"/>
</dbReference>
<dbReference type="InterPro" id="IPR001789">
    <property type="entry name" value="Sig_transdc_resp-reg_receiver"/>
</dbReference>
<dbReference type="PROSITE" id="PS50110">
    <property type="entry name" value="RESPONSE_REGULATORY"/>
    <property type="match status" value="1"/>
</dbReference>
<dbReference type="CDD" id="cd00383">
    <property type="entry name" value="trans_reg_C"/>
    <property type="match status" value="1"/>
</dbReference>
<dbReference type="RefSeq" id="WP_176106643.1">
    <property type="nucleotide sequence ID" value="NZ_JAALDK010000001.1"/>
</dbReference>
<gene>
    <name evidence="12" type="ORF">G5S42_10280</name>
</gene>
<feature type="domain" description="OmpR/PhoB-type" evidence="11">
    <location>
        <begin position="124"/>
        <end position="218"/>
    </location>
</feature>
<dbReference type="SMART" id="SM00862">
    <property type="entry name" value="Trans_reg_C"/>
    <property type="match status" value="1"/>
</dbReference>
<evidence type="ECO:0000256" key="1">
    <source>
        <dbReference type="ARBA" id="ARBA00004496"/>
    </source>
</evidence>
<evidence type="ECO:0000313" key="12">
    <source>
        <dbReference type="EMBL" id="NUY00082.1"/>
    </source>
</evidence>
<comment type="subcellular location">
    <subcellularLocation>
        <location evidence="1">Cytoplasm</location>
    </subcellularLocation>
</comment>
<organism evidence="12 13">
    <name type="scientific">Paraburkholderia youngii</name>
    <dbReference type="NCBI Taxonomy" id="2782701"/>
    <lineage>
        <taxon>Bacteria</taxon>
        <taxon>Pseudomonadati</taxon>
        <taxon>Pseudomonadota</taxon>
        <taxon>Betaproteobacteria</taxon>
        <taxon>Burkholderiales</taxon>
        <taxon>Burkholderiaceae</taxon>
        <taxon>Paraburkholderia</taxon>
    </lineage>
</organism>
<evidence type="ECO:0000256" key="3">
    <source>
        <dbReference type="ARBA" id="ARBA00022553"/>
    </source>
</evidence>
<evidence type="ECO:0000256" key="5">
    <source>
        <dbReference type="ARBA" id="ARBA00023015"/>
    </source>
</evidence>
<dbReference type="Gene3D" id="1.10.10.10">
    <property type="entry name" value="Winged helix-like DNA-binding domain superfamily/Winged helix DNA-binding domain"/>
    <property type="match status" value="1"/>
</dbReference>